<reference evidence="2 3" key="1">
    <citation type="submission" date="2018-05" db="EMBL/GenBank/DDBJ databases">
        <title>The draft genome of strain NS-104.</title>
        <authorList>
            <person name="Hang P."/>
            <person name="Jiang J."/>
        </authorList>
    </citation>
    <scope>NUCLEOTIDE SEQUENCE [LARGE SCALE GENOMIC DNA]</scope>
    <source>
        <strain evidence="2 3">NS-104</strain>
    </source>
</reference>
<dbReference type="Proteomes" id="UP000245252">
    <property type="component" value="Unassembled WGS sequence"/>
</dbReference>
<organism evidence="2 3">
    <name type="scientific">Metarhizobium album</name>
    <dbReference type="NCBI Taxonomy" id="2182425"/>
    <lineage>
        <taxon>Bacteria</taxon>
        <taxon>Pseudomonadati</taxon>
        <taxon>Pseudomonadota</taxon>
        <taxon>Alphaproteobacteria</taxon>
        <taxon>Hyphomicrobiales</taxon>
        <taxon>Rhizobiaceae</taxon>
        <taxon>Metarhizobium</taxon>
    </lineage>
</organism>
<dbReference type="Gene3D" id="3.10.450.50">
    <property type="match status" value="1"/>
</dbReference>
<dbReference type="SUPFAM" id="SSF54427">
    <property type="entry name" value="NTF2-like"/>
    <property type="match status" value="1"/>
</dbReference>
<feature type="domain" description="SnoaL-like" evidence="1">
    <location>
        <begin position="8"/>
        <end position="114"/>
    </location>
</feature>
<dbReference type="InterPro" id="IPR037401">
    <property type="entry name" value="SnoaL-like"/>
</dbReference>
<comment type="caution">
    <text evidence="2">The sequence shown here is derived from an EMBL/GenBank/DDBJ whole genome shotgun (WGS) entry which is preliminary data.</text>
</comment>
<dbReference type="EMBL" id="QFBC01000012">
    <property type="protein sequence ID" value="PWE54166.1"/>
    <property type="molecule type" value="Genomic_DNA"/>
</dbReference>
<dbReference type="InterPro" id="IPR032710">
    <property type="entry name" value="NTF2-like_dom_sf"/>
</dbReference>
<dbReference type="AlphaFoldDB" id="A0A2U2DLI1"/>
<name>A0A2U2DLI1_9HYPH</name>
<protein>
    <submittedName>
        <fullName evidence="2">DUF4440 domain-containing protein</fullName>
    </submittedName>
</protein>
<dbReference type="PANTHER" id="PTHR41252">
    <property type="entry name" value="BLR2505 PROTEIN"/>
    <property type="match status" value="1"/>
</dbReference>
<dbReference type="OrthoDB" id="8451859at2"/>
<gene>
    <name evidence="2" type="ORF">DEM27_22560</name>
</gene>
<sequence length="130" mass="14492">MRSAYEIVKAHYDANARRDMDGMLADIAEDCRWTEMDGFPCAGTYVGPGAIVENVFAKLGAAWDDYTFTLERLLDAGDEVVAIGNYTGRYKATGKAMNVRVVHVWGVADGKIRRFEQFTDTLRVAEAMQD</sequence>
<evidence type="ECO:0000313" key="3">
    <source>
        <dbReference type="Proteomes" id="UP000245252"/>
    </source>
</evidence>
<dbReference type="PANTHER" id="PTHR41252:SF1">
    <property type="entry name" value="BLR2505 PROTEIN"/>
    <property type="match status" value="1"/>
</dbReference>
<accession>A0A2U2DLI1</accession>
<proteinExistence type="predicted"/>
<keyword evidence="3" id="KW-1185">Reference proteome</keyword>
<dbReference type="RefSeq" id="WP_109460574.1">
    <property type="nucleotide sequence ID" value="NZ_QFBC01000012.1"/>
</dbReference>
<evidence type="ECO:0000313" key="2">
    <source>
        <dbReference type="EMBL" id="PWE54166.1"/>
    </source>
</evidence>
<evidence type="ECO:0000259" key="1">
    <source>
        <dbReference type="Pfam" id="PF12680"/>
    </source>
</evidence>
<dbReference type="Pfam" id="PF12680">
    <property type="entry name" value="SnoaL_2"/>
    <property type="match status" value="1"/>
</dbReference>